<dbReference type="Gene3D" id="3.30.1490.20">
    <property type="entry name" value="ATP-grasp fold, A domain"/>
    <property type="match status" value="1"/>
</dbReference>
<keyword evidence="1" id="KW-0067">ATP-binding</keyword>
<reference evidence="3" key="1">
    <citation type="submission" date="2019-05" db="EMBL/GenBank/DDBJ databases">
        <title>Whole genome sequencing of Pseudanabaena catenata USMAC16.</title>
        <authorList>
            <person name="Khan Z."/>
            <person name="Omar W.M."/>
            <person name="Convey P."/>
            <person name="Merican F."/>
            <person name="Najimudin N."/>
        </authorList>
    </citation>
    <scope>NUCLEOTIDE SEQUENCE</scope>
    <source>
        <strain evidence="3">USMAC16</strain>
    </source>
</reference>
<gene>
    <name evidence="3" type="ORF">FEV09_18525</name>
</gene>
<dbReference type="GO" id="GO:0018169">
    <property type="term" value="F:ribosomal S6-glutamic acid ligase activity"/>
    <property type="evidence" value="ECO:0007669"/>
    <property type="project" value="TreeGrafter"/>
</dbReference>
<dbReference type="RefSeq" id="WP_009628723.1">
    <property type="nucleotide sequence ID" value="NZ_VBTY01000196.1"/>
</dbReference>
<dbReference type="PANTHER" id="PTHR21621">
    <property type="entry name" value="RIBOSOMAL PROTEIN S6 MODIFICATION PROTEIN"/>
    <property type="match status" value="1"/>
</dbReference>
<name>A0A9X4MC97_9CYAN</name>
<dbReference type="AlphaFoldDB" id="A0A9X4MC97"/>
<dbReference type="SUPFAM" id="SSF56059">
    <property type="entry name" value="Glutathione synthetase ATP-binding domain-like"/>
    <property type="match status" value="1"/>
</dbReference>
<dbReference type="GO" id="GO:0005524">
    <property type="term" value="F:ATP binding"/>
    <property type="evidence" value="ECO:0007669"/>
    <property type="project" value="UniProtKB-UniRule"/>
</dbReference>
<protein>
    <submittedName>
        <fullName evidence="3">Alpha-L-glutamate ligase</fullName>
    </submittedName>
</protein>
<feature type="domain" description="ATP-grasp" evidence="2">
    <location>
        <begin position="77"/>
        <end position="275"/>
    </location>
</feature>
<accession>A0A9X4MC97</accession>
<evidence type="ECO:0000259" key="2">
    <source>
        <dbReference type="PROSITE" id="PS50975"/>
    </source>
</evidence>
<comment type="caution">
    <text evidence="3">The sequence shown here is derived from an EMBL/GenBank/DDBJ whole genome shotgun (WGS) entry which is preliminary data.</text>
</comment>
<keyword evidence="3" id="KW-0436">Ligase</keyword>
<dbReference type="Pfam" id="PF08443">
    <property type="entry name" value="RimK"/>
    <property type="match status" value="1"/>
</dbReference>
<evidence type="ECO:0000313" key="4">
    <source>
        <dbReference type="Proteomes" id="UP001152872"/>
    </source>
</evidence>
<dbReference type="PANTHER" id="PTHR21621:SF0">
    <property type="entry name" value="BETA-CITRYLGLUTAMATE SYNTHASE B-RELATED"/>
    <property type="match status" value="1"/>
</dbReference>
<sequence>MLTNIKMLMAACKKLSFDYEILHPNQNLVKVKLDDRAVYFTNYATPLTPQSVAEIFKDKQYFYQVFQDVVKMPRTISYISPYCDEKYKEYLQFSSIDEILTEIEKHFELPLILKRNRGSGGSNVFKCHDPQQMRNALNTIFNINSKSYDYVALAQEPINIVKEYRSVCLNGEQIILYDKDFSQAEFTGNLSPLHWEGAIAKKVTDPETLEAIAKFIQPIFQKMPITYVGLDVALDDRGKYWLIEANSHPNFDIFIRDNGEDAIVNLFERILKYLSTPAL</sequence>
<organism evidence="3 4">
    <name type="scientific">Pseudanabaena catenata USMAC16</name>
    <dbReference type="NCBI Taxonomy" id="1855837"/>
    <lineage>
        <taxon>Bacteria</taxon>
        <taxon>Bacillati</taxon>
        <taxon>Cyanobacteriota</taxon>
        <taxon>Cyanophyceae</taxon>
        <taxon>Pseudanabaenales</taxon>
        <taxon>Pseudanabaenaceae</taxon>
        <taxon>Pseudanabaena</taxon>
    </lineage>
</organism>
<dbReference type="InterPro" id="IPR013651">
    <property type="entry name" value="ATP-grasp_RimK-type"/>
</dbReference>
<keyword evidence="1" id="KW-0547">Nucleotide-binding</keyword>
<dbReference type="InterPro" id="IPR011761">
    <property type="entry name" value="ATP-grasp"/>
</dbReference>
<dbReference type="GO" id="GO:0046872">
    <property type="term" value="F:metal ion binding"/>
    <property type="evidence" value="ECO:0007669"/>
    <property type="project" value="InterPro"/>
</dbReference>
<dbReference type="GO" id="GO:0009432">
    <property type="term" value="P:SOS response"/>
    <property type="evidence" value="ECO:0007669"/>
    <property type="project" value="TreeGrafter"/>
</dbReference>
<dbReference type="Gene3D" id="3.30.470.20">
    <property type="entry name" value="ATP-grasp fold, B domain"/>
    <property type="match status" value="1"/>
</dbReference>
<evidence type="ECO:0000313" key="3">
    <source>
        <dbReference type="EMBL" id="MDG3496540.1"/>
    </source>
</evidence>
<keyword evidence="4" id="KW-1185">Reference proteome</keyword>
<dbReference type="PROSITE" id="PS50975">
    <property type="entry name" value="ATP_GRASP"/>
    <property type="match status" value="1"/>
</dbReference>
<dbReference type="Proteomes" id="UP001152872">
    <property type="component" value="Unassembled WGS sequence"/>
</dbReference>
<dbReference type="InterPro" id="IPR013815">
    <property type="entry name" value="ATP_grasp_subdomain_1"/>
</dbReference>
<proteinExistence type="predicted"/>
<dbReference type="EMBL" id="VBTY01000196">
    <property type="protein sequence ID" value="MDG3496540.1"/>
    <property type="molecule type" value="Genomic_DNA"/>
</dbReference>
<evidence type="ECO:0000256" key="1">
    <source>
        <dbReference type="PROSITE-ProRule" id="PRU00409"/>
    </source>
</evidence>
<dbReference type="GO" id="GO:0005737">
    <property type="term" value="C:cytoplasm"/>
    <property type="evidence" value="ECO:0007669"/>
    <property type="project" value="TreeGrafter"/>
</dbReference>